<dbReference type="EMBL" id="PDCK01000044">
    <property type="protein sequence ID" value="PRQ23551.1"/>
    <property type="molecule type" value="Genomic_DNA"/>
</dbReference>
<comment type="caution">
    <text evidence="2">The sequence shown here is derived from an EMBL/GenBank/DDBJ whole genome shotgun (WGS) entry which is preliminary data.</text>
</comment>
<evidence type="ECO:0000256" key="1">
    <source>
        <dbReference type="SAM" id="MobiDB-lite"/>
    </source>
</evidence>
<organism evidence="2 3">
    <name type="scientific">Rosa chinensis</name>
    <name type="common">China rose</name>
    <dbReference type="NCBI Taxonomy" id="74649"/>
    <lineage>
        <taxon>Eukaryota</taxon>
        <taxon>Viridiplantae</taxon>
        <taxon>Streptophyta</taxon>
        <taxon>Embryophyta</taxon>
        <taxon>Tracheophyta</taxon>
        <taxon>Spermatophyta</taxon>
        <taxon>Magnoliopsida</taxon>
        <taxon>eudicotyledons</taxon>
        <taxon>Gunneridae</taxon>
        <taxon>Pentapetalae</taxon>
        <taxon>rosids</taxon>
        <taxon>fabids</taxon>
        <taxon>Rosales</taxon>
        <taxon>Rosaceae</taxon>
        <taxon>Rosoideae</taxon>
        <taxon>Rosoideae incertae sedis</taxon>
        <taxon>Rosa</taxon>
    </lineage>
</organism>
<dbReference type="STRING" id="74649.A0A2P6PNQ7"/>
<dbReference type="AlphaFoldDB" id="A0A2P6PNQ7"/>
<accession>A0A2P6PNQ7</accession>
<evidence type="ECO:0000313" key="3">
    <source>
        <dbReference type="Proteomes" id="UP000238479"/>
    </source>
</evidence>
<gene>
    <name evidence="2" type="ORF">RchiOBHm_Chr6g0262621</name>
</gene>
<dbReference type="Gramene" id="PRQ23551">
    <property type="protein sequence ID" value="PRQ23551"/>
    <property type="gene ID" value="RchiOBHm_Chr6g0262621"/>
</dbReference>
<evidence type="ECO:0000313" key="2">
    <source>
        <dbReference type="EMBL" id="PRQ23551.1"/>
    </source>
</evidence>
<feature type="region of interest" description="Disordered" evidence="1">
    <location>
        <begin position="143"/>
        <end position="163"/>
    </location>
</feature>
<name>A0A2P6PNQ7_ROSCH</name>
<proteinExistence type="predicted"/>
<dbReference type="Proteomes" id="UP000238479">
    <property type="component" value="Chromosome 6"/>
</dbReference>
<sequence>MSPAREKGVMVIGEDSLKKANWNRNRLGLPARRPCKPFGEVHLKRGQSYMDAKDLFPRVLSSNDLVPSEDIVVSTEKLRLRLAQEGVGELVIKGCESIMLLEVSELQNQLKALQSKHVMLLDTLRQLETEKIELETTVVDETKERESYCSQGNRRHGGDQSMGGWSIYGDRSVLGSGSDGSDRSLMAEIEA</sequence>
<keyword evidence="3" id="KW-1185">Reference proteome</keyword>
<protein>
    <submittedName>
        <fullName evidence="2">Putative oxysterol-binding protein</fullName>
    </submittedName>
</protein>
<reference evidence="2 3" key="1">
    <citation type="journal article" date="2018" name="Nat. Genet.">
        <title>The Rosa genome provides new insights in the design of modern roses.</title>
        <authorList>
            <person name="Bendahmane M."/>
        </authorList>
    </citation>
    <scope>NUCLEOTIDE SEQUENCE [LARGE SCALE GENOMIC DNA]</scope>
    <source>
        <strain evidence="3">cv. Old Blush</strain>
    </source>
</reference>